<feature type="non-terminal residue" evidence="1">
    <location>
        <position position="66"/>
    </location>
</feature>
<comment type="caution">
    <text evidence="1">The sequence shown here is derived from an EMBL/GenBank/DDBJ whole genome shotgun (WGS) entry which is preliminary data.</text>
</comment>
<reference evidence="1" key="1">
    <citation type="submission" date="2023-10" db="EMBL/GenBank/DDBJ databases">
        <title>Genome assembly of Pristionchus species.</title>
        <authorList>
            <person name="Yoshida K."/>
            <person name="Sommer R.J."/>
        </authorList>
    </citation>
    <scope>NUCLEOTIDE SEQUENCE</scope>
    <source>
        <strain evidence="1">RS0144</strain>
    </source>
</reference>
<keyword evidence="2" id="KW-1185">Reference proteome</keyword>
<dbReference type="Proteomes" id="UP001432027">
    <property type="component" value="Unassembled WGS sequence"/>
</dbReference>
<proteinExistence type="predicted"/>
<dbReference type="AlphaFoldDB" id="A0AAV5TXJ3"/>
<sequence>HRSFLFLLRSGQISVFGRLLVRQIDIDSGIGRRRLERRRECLLGCEVVHLSFDRIFLLRATFLAHN</sequence>
<gene>
    <name evidence="1" type="ORF">PENTCL1PPCAC_20997</name>
</gene>
<evidence type="ECO:0000313" key="2">
    <source>
        <dbReference type="Proteomes" id="UP001432027"/>
    </source>
</evidence>
<evidence type="ECO:0000313" key="1">
    <source>
        <dbReference type="EMBL" id="GMS98822.1"/>
    </source>
</evidence>
<organism evidence="1 2">
    <name type="scientific">Pristionchus entomophagus</name>
    <dbReference type="NCBI Taxonomy" id="358040"/>
    <lineage>
        <taxon>Eukaryota</taxon>
        <taxon>Metazoa</taxon>
        <taxon>Ecdysozoa</taxon>
        <taxon>Nematoda</taxon>
        <taxon>Chromadorea</taxon>
        <taxon>Rhabditida</taxon>
        <taxon>Rhabditina</taxon>
        <taxon>Diplogasteromorpha</taxon>
        <taxon>Diplogasteroidea</taxon>
        <taxon>Neodiplogasteridae</taxon>
        <taxon>Pristionchus</taxon>
    </lineage>
</organism>
<feature type="non-terminal residue" evidence="1">
    <location>
        <position position="1"/>
    </location>
</feature>
<accession>A0AAV5TXJ3</accession>
<protein>
    <submittedName>
        <fullName evidence="1">Uncharacterized protein</fullName>
    </submittedName>
</protein>
<dbReference type="EMBL" id="BTSX01000005">
    <property type="protein sequence ID" value="GMS98822.1"/>
    <property type="molecule type" value="Genomic_DNA"/>
</dbReference>
<name>A0AAV5TXJ3_9BILA</name>